<keyword evidence="2" id="KW-1185">Reference proteome</keyword>
<evidence type="ECO:0000313" key="1">
    <source>
        <dbReference type="EMBL" id="AWL07974.1"/>
    </source>
</evidence>
<sequence>MITKEHLKQRMIASAILERMQAEYDQDLIDLPTLENQRSIVKSYATTNFEPEVIKQIPVETPVDDLIEESITKDDVNPLLAGIQKQISQLDQLKTKKINELRNMPRDICQVELVQEIKQLREDYLSKVDEYHYARVHGVAVQETKEETIVTLDLPTDRLELNRKMLNIRTNLSKYRGYLKAAKTPAKKAHYSKLISQAEIQINLISSKIG</sequence>
<organism evidence="1 2">
    <name type="scientific">Aquirufa nivalisilvae</name>
    <dbReference type="NCBI Taxonomy" id="2516557"/>
    <lineage>
        <taxon>Bacteria</taxon>
        <taxon>Pseudomonadati</taxon>
        <taxon>Bacteroidota</taxon>
        <taxon>Cytophagia</taxon>
        <taxon>Cytophagales</taxon>
        <taxon>Flectobacillaceae</taxon>
        <taxon>Aquirufa</taxon>
    </lineage>
</organism>
<dbReference type="Proteomes" id="UP000245468">
    <property type="component" value="Chromosome"/>
</dbReference>
<name>A0A2S2DRF7_9BACT</name>
<dbReference type="EMBL" id="CP029346">
    <property type="protein sequence ID" value="AWL07974.1"/>
    <property type="molecule type" value="Genomic_DNA"/>
</dbReference>
<dbReference type="RefSeq" id="WP_161956178.1">
    <property type="nucleotide sequence ID" value="NZ_CP029346.1"/>
</dbReference>
<evidence type="ECO:0000313" key="2">
    <source>
        <dbReference type="Proteomes" id="UP000245468"/>
    </source>
</evidence>
<protein>
    <submittedName>
        <fullName evidence="1">Uncharacterized protein</fullName>
    </submittedName>
</protein>
<reference evidence="2" key="1">
    <citation type="submission" date="2018-05" db="EMBL/GenBank/DDBJ databases">
        <title>Pseudarcicella sp. HME7025 Genome sequencing and assembly.</title>
        <authorList>
            <person name="Kim H."/>
            <person name="Kang H."/>
            <person name="Joh K."/>
        </authorList>
    </citation>
    <scope>NUCLEOTIDE SEQUENCE [LARGE SCALE GENOMIC DNA]</scope>
    <source>
        <strain evidence="2">HME7025</strain>
    </source>
</reference>
<gene>
    <name evidence="1" type="ORF">HME7025_00089</name>
</gene>
<dbReference type="KEGG" id="psez:HME7025_00089"/>
<accession>A0A2S2DRF7</accession>
<proteinExistence type="predicted"/>
<dbReference type="AlphaFoldDB" id="A0A2S2DRF7"/>